<feature type="region of interest" description="Disordered" evidence="1">
    <location>
        <begin position="469"/>
        <end position="493"/>
    </location>
</feature>
<dbReference type="PANTHER" id="PTHR43377">
    <property type="entry name" value="BILIVERDIN REDUCTASE A"/>
    <property type="match status" value="1"/>
</dbReference>
<keyword evidence="2" id="KW-0812">Transmembrane</keyword>
<dbReference type="Proteomes" id="UP000012065">
    <property type="component" value="Unassembled WGS sequence"/>
</dbReference>
<name>M5BZ32_THACB</name>
<feature type="region of interest" description="Disordered" evidence="1">
    <location>
        <begin position="604"/>
        <end position="624"/>
    </location>
</feature>
<keyword evidence="2" id="KW-0472">Membrane</keyword>
<dbReference type="PANTHER" id="PTHR43377:SF12">
    <property type="entry name" value="BINDING ROSSMANN FOLD OXIDOREDUCTASE, PUTATIVE (AFU_ORTHOLOGUE AFUA_3G11840)-RELATED"/>
    <property type="match status" value="1"/>
</dbReference>
<feature type="compositionally biased region" description="Low complexity" evidence="1">
    <location>
        <begin position="342"/>
        <end position="423"/>
    </location>
</feature>
<keyword evidence="2" id="KW-1133">Transmembrane helix</keyword>
<evidence type="ECO:0000313" key="3">
    <source>
        <dbReference type="EMBL" id="CCO32908.1"/>
    </source>
</evidence>
<feature type="compositionally biased region" description="Low complexity" evidence="1">
    <location>
        <begin position="681"/>
        <end position="693"/>
    </location>
</feature>
<dbReference type="CDD" id="cd12087">
    <property type="entry name" value="TM_EGFR-like"/>
    <property type="match status" value="1"/>
</dbReference>
<protein>
    <submittedName>
        <fullName evidence="3">Uncharacterized protein</fullName>
    </submittedName>
</protein>
<dbReference type="SUPFAM" id="SSF55347">
    <property type="entry name" value="Glyceraldehyde-3-phosphate dehydrogenase-like, C-terminal domain"/>
    <property type="match status" value="1"/>
</dbReference>
<sequence length="737" mass="77903">MTKSCHDIDLLCHLFAPATPVRFSSFGSLNHFTKSEKPVEAGSAVRCLDCAVQKTCPYSASRIYLTGNTGWPVSAIVDGAVTRDKVVKELEDGPYGLCVYESPNDVCDHQVVNIEFSNGTTASFTMVAFTKLICERQTRIHLTHGEVIGDSNMFTTTNFRTNETQRHRPSFMDAHGDGDMGVIREFVRSVSHRLAKGNNQTSENVDSADDVGYPVSEVLRSHLAVFCAERARRTGTVVLFEDYERESLVMADVCTNNPTQTVFATSTSQATTVTRSTTESLSVVPGSVVTRSTQSGTGTEWIIVESTAPGTTQTVQVEVPVTITGEQQVITAPVSTLYAPCSTSTTSTTSTSTSTTPTTTTTSTSTSTTPTSTSTTPTSTETTPTTTQTTESRTTTTTEQTTSPTSRTSEQQNNNTTPTTTAPTPTPTPPPNTQGGNSVSQTGTLTTISSFSTTTLPNGSQSTATVIVTSSIPPSGGLNGNDSGSSGGGSSTNSTRAVAIGVGVTGGVIALIILIFGITWHIRRKRRNAIPLPLDESDIWGTHHEAKTPPHPSLAVHNPNPNLGPAPGYTYNPYGEVRTTGYAPVPTTSPPRARPMILAESDDNRLSAGSYGPHPVGAGPTAPLLGRTQTADEILYAAARQDLPKSRASSATASHHTRPSETGVSSYRQKTSFAASHKTHGSSASRASGSAVGLLDHPARDDATEHETEHELERPTSPVSIAAPRLAIVNPDVDKDL</sequence>
<dbReference type="Gene3D" id="3.30.360.10">
    <property type="entry name" value="Dihydrodipicolinate Reductase, domain 2"/>
    <property type="match status" value="1"/>
</dbReference>
<proteinExistence type="predicted"/>
<dbReference type="AlphaFoldDB" id="M5BZ32"/>
<feature type="compositionally biased region" description="Polar residues" evidence="1">
    <location>
        <begin position="660"/>
        <end position="674"/>
    </location>
</feature>
<organism evidence="3 4">
    <name type="scientific">Thanatephorus cucumeris (strain AG1-IB / isolate 7/3/14)</name>
    <name type="common">Lettuce bottom rot fungus</name>
    <name type="synonym">Rhizoctonia solani</name>
    <dbReference type="NCBI Taxonomy" id="1108050"/>
    <lineage>
        <taxon>Eukaryota</taxon>
        <taxon>Fungi</taxon>
        <taxon>Dikarya</taxon>
        <taxon>Basidiomycota</taxon>
        <taxon>Agaricomycotina</taxon>
        <taxon>Agaricomycetes</taxon>
        <taxon>Cantharellales</taxon>
        <taxon>Ceratobasidiaceae</taxon>
        <taxon>Rhizoctonia</taxon>
        <taxon>Rhizoctonia solani AG-1</taxon>
    </lineage>
</organism>
<reference evidence="3 4" key="1">
    <citation type="journal article" date="2013" name="J. Biotechnol.">
        <title>Establishment and interpretation of the genome sequence of the phytopathogenic fungus Rhizoctonia solani AG1-IB isolate 7/3/14.</title>
        <authorList>
            <person name="Wibberg D.W."/>
            <person name="Jelonek L.J."/>
            <person name="Rupp O.R."/>
            <person name="Hennig M.H."/>
            <person name="Eikmeyer F.E."/>
            <person name="Goesmann A.G."/>
            <person name="Hartmann A.H."/>
            <person name="Borriss R.B."/>
            <person name="Grosch R.G."/>
            <person name="Puehler A.P."/>
            <person name="Schlueter A.S."/>
        </authorList>
    </citation>
    <scope>NUCLEOTIDE SEQUENCE [LARGE SCALE GENOMIC DNA]</scope>
    <source>
        <strain evidence="4">AG1-IB / isolate 7/3/14</strain>
    </source>
</reference>
<dbReference type="HOGENOM" id="CLU_022447_0_0_1"/>
<evidence type="ECO:0000256" key="2">
    <source>
        <dbReference type="SAM" id="Phobius"/>
    </source>
</evidence>
<gene>
    <name evidence="3" type="ORF">BN14_06972</name>
</gene>
<evidence type="ECO:0000256" key="1">
    <source>
        <dbReference type="SAM" id="MobiDB-lite"/>
    </source>
</evidence>
<feature type="compositionally biased region" description="Basic and acidic residues" evidence="1">
    <location>
        <begin position="697"/>
        <end position="714"/>
    </location>
</feature>
<feature type="region of interest" description="Disordered" evidence="1">
    <location>
        <begin position="645"/>
        <end position="737"/>
    </location>
</feature>
<feature type="transmembrane region" description="Helical" evidence="2">
    <location>
        <begin position="498"/>
        <end position="520"/>
    </location>
</feature>
<accession>M5BZ32</accession>
<feature type="region of interest" description="Disordered" evidence="1">
    <location>
        <begin position="340"/>
        <end position="444"/>
    </location>
</feature>
<dbReference type="InterPro" id="IPR051450">
    <property type="entry name" value="Gfo/Idh/MocA_Oxidoreductases"/>
</dbReference>
<evidence type="ECO:0000313" key="4">
    <source>
        <dbReference type="Proteomes" id="UP000012065"/>
    </source>
</evidence>
<comment type="caution">
    <text evidence="3">The sequence shown here is derived from an EMBL/GenBank/DDBJ whole genome shotgun (WGS) entry which is preliminary data.</text>
</comment>
<dbReference type="EMBL" id="CAOJ01010659">
    <property type="protein sequence ID" value="CCO32908.1"/>
    <property type="molecule type" value="Genomic_DNA"/>
</dbReference>